<evidence type="ECO:0000313" key="4">
    <source>
        <dbReference type="Proteomes" id="UP001253458"/>
    </source>
</evidence>
<protein>
    <submittedName>
        <fullName evidence="1">ABC-type transporter Mla subunit MlaD</fullName>
    </submittedName>
</protein>
<sequence>MLYTYVATGLIAGAVAATGAWQVQGWRLGGQLAKQEAAHASAIASANQAALRLTEIYQENANAAVRKAEARSAQNKRDADGLRDELDGLRGVLATVPDRIRNASREAVNQYANTASLVFDQCIRRYSEMAGAAQGHASDVQTLMDAWPSKSR</sequence>
<dbReference type="Proteomes" id="UP001249076">
    <property type="component" value="Unassembled WGS sequence"/>
</dbReference>
<gene>
    <name evidence="1" type="ORF">J2W88_003907</name>
    <name evidence="2" type="ORF">J2W93_002156</name>
</gene>
<dbReference type="Proteomes" id="UP001253458">
    <property type="component" value="Unassembled WGS sequence"/>
</dbReference>
<dbReference type="AlphaFoldDB" id="A0AAJ2F5Z5"/>
<accession>A0AAJ2F5Z5</accession>
<evidence type="ECO:0000313" key="1">
    <source>
        <dbReference type="EMBL" id="MDR6768603.1"/>
    </source>
</evidence>
<dbReference type="RefSeq" id="WP_209818834.1">
    <property type="nucleotide sequence ID" value="NZ_JAVDTL010000006.1"/>
</dbReference>
<dbReference type="EMBL" id="JAVDTL010000006">
    <property type="protein sequence ID" value="MDR6768603.1"/>
    <property type="molecule type" value="Genomic_DNA"/>
</dbReference>
<keyword evidence="3" id="KW-1185">Reference proteome</keyword>
<name>A0AAJ2F5Z5_ACIDE</name>
<comment type="caution">
    <text evidence="1">The sequence shown here is derived from an EMBL/GenBank/DDBJ whole genome shotgun (WGS) entry which is preliminary data.</text>
</comment>
<dbReference type="EMBL" id="JAVDTS010000003">
    <property type="protein sequence ID" value="MDR6837318.1"/>
    <property type="molecule type" value="Genomic_DNA"/>
</dbReference>
<evidence type="ECO:0000313" key="3">
    <source>
        <dbReference type="Proteomes" id="UP001249076"/>
    </source>
</evidence>
<organism evidence="1 4">
    <name type="scientific">Acidovorax delafieldii</name>
    <name type="common">Pseudomonas delafieldii</name>
    <dbReference type="NCBI Taxonomy" id="47920"/>
    <lineage>
        <taxon>Bacteria</taxon>
        <taxon>Pseudomonadati</taxon>
        <taxon>Pseudomonadota</taxon>
        <taxon>Betaproteobacteria</taxon>
        <taxon>Burkholderiales</taxon>
        <taxon>Comamonadaceae</taxon>
        <taxon>Acidovorax</taxon>
    </lineage>
</organism>
<evidence type="ECO:0000313" key="2">
    <source>
        <dbReference type="EMBL" id="MDR6837318.1"/>
    </source>
</evidence>
<reference evidence="1 3" key="1">
    <citation type="submission" date="2023-07" db="EMBL/GenBank/DDBJ databases">
        <title>Sorghum-associated microbial communities from plants grown in Nebraska, USA.</title>
        <authorList>
            <person name="Schachtman D."/>
        </authorList>
    </citation>
    <scope>NUCLEOTIDE SEQUENCE</scope>
    <source>
        <strain evidence="2 3">BE105</strain>
        <strain evidence="1">BE69</strain>
    </source>
</reference>
<proteinExistence type="predicted"/>